<dbReference type="GeneID" id="30205468"/>
<keyword evidence="3" id="KW-1185">Reference proteome</keyword>
<name>A0A1B9GF05_9TREE</name>
<reference evidence="1" key="1">
    <citation type="submission" date="2013-07" db="EMBL/GenBank/DDBJ databases">
        <title>The Genome Sequence of Cryptococcus bestiolae CBS10118.</title>
        <authorList>
            <consortium name="The Broad Institute Genome Sequencing Platform"/>
            <person name="Cuomo C."/>
            <person name="Litvintseva A."/>
            <person name="Chen Y."/>
            <person name="Heitman J."/>
            <person name="Sun S."/>
            <person name="Springer D."/>
            <person name="Dromer F."/>
            <person name="Young S.K."/>
            <person name="Zeng Q."/>
            <person name="Gargeya S."/>
            <person name="Fitzgerald M."/>
            <person name="Abouelleil A."/>
            <person name="Alvarado L."/>
            <person name="Berlin A.M."/>
            <person name="Chapman S.B."/>
            <person name="Dewar J."/>
            <person name="Goldberg J."/>
            <person name="Griggs A."/>
            <person name="Gujja S."/>
            <person name="Hansen M."/>
            <person name="Howarth C."/>
            <person name="Imamovic A."/>
            <person name="Larimer J."/>
            <person name="McCowan C."/>
            <person name="Murphy C."/>
            <person name="Pearson M."/>
            <person name="Priest M."/>
            <person name="Roberts A."/>
            <person name="Saif S."/>
            <person name="Shea T."/>
            <person name="Sykes S."/>
            <person name="Wortman J."/>
            <person name="Nusbaum C."/>
            <person name="Birren B."/>
        </authorList>
    </citation>
    <scope>NUCLEOTIDE SEQUENCE [LARGE SCALE GENOMIC DNA]</scope>
    <source>
        <strain evidence="1">CBS 10118</strain>
    </source>
</reference>
<evidence type="ECO:0000313" key="3">
    <source>
        <dbReference type="Proteomes" id="UP000092730"/>
    </source>
</evidence>
<dbReference type="EMBL" id="CP144541">
    <property type="protein sequence ID" value="WVW80397.1"/>
    <property type="molecule type" value="Genomic_DNA"/>
</dbReference>
<organism evidence="1">
    <name type="scientific">Kwoniella bestiolae CBS 10118</name>
    <dbReference type="NCBI Taxonomy" id="1296100"/>
    <lineage>
        <taxon>Eukaryota</taxon>
        <taxon>Fungi</taxon>
        <taxon>Dikarya</taxon>
        <taxon>Basidiomycota</taxon>
        <taxon>Agaricomycotina</taxon>
        <taxon>Tremellomycetes</taxon>
        <taxon>Tremellales</taxon>
        <taxon>Cryptococcaceae</taxon>
        <taxon>Kwoniella</taxon>
    </lineage>
</organism>
<dbReference type="VEuPathDB" id="FungiDB:I302_01069"/>
<evidence type="ECO:0000313" key="1">
    <source>
        <dbReference type="EMBL" id="OCF29561.1"/>
    </source>
</evidence>
<gene>
    <name evidence="1" type="ORF">I302_01069</name>
    <name evidence="2" type="ORF">I302_102378</name>
</gene>
<reference evidence="2" key="4">
    <citation type="submission" date="2024-02" db="EMBL/GenBank/DDBJ databases">
        <title>Comparative genomics of Cryptococcus and Kwoniella reveals pathogenesis evolution and contrasting modes of karyotype evolution via chromosome fusion or intercentromeric recombination.</title>
        <authorList>
            <person name="Coelho M.A."/>
            <person name="David-Palma M."/>
            <person name="Shea T."/>
            <person name="Bowers K."/>
            <person name="McGinley-Smith S."/>
            <person name="Mohammad A.W."/>
            <person name="Gnirke A."/>
            <person name="Yurkov A.M."/>
            <person name="Nowrousian M."/>
            <person name="Sun S."/>
            <person name="Cuomo C.A."/>
            <person name="Heitman J."/>
        </authorList>
    </citation>
    <scope>NUCLEOTIDE SEQUENCE</scope>
    <source>
        <strain evidence="2">CBS 10118</strain>
    </source>
</reference>
<dbReference type="Proteomes" id="UP000092730">
    <property type="component" value="Chromosome 1"/>
</dbReference>
<reference evidence="1" key="3">
    <citation type="submission" date="2014-01" db="EMBL/GenBank/DDBJ databases">
        <title>Evolution of pathogenesis and genome organization in the Tremellales.</title>
        <authorList>
            <person name="Cuomo C."/>
            <person name="Litvintseva A."/>
            <person name="Heitman J."/>
            <person name="Chen Y."/>
            <person name="Sun S."/>
            <person name="Springer D."/>
            <person name="Dromer F."/>
            <person name="Young S."/>
            <person name="Zeng Q."/>
            <person name="Chapman S."/>
            <person name="Gujja S."/>
            <person name="Saif S."/>
            <person name="Birren B."/>
        </authorList>
    </citation>
    <scope>NUCLEOTIDE SEQUENCE</scope>
    <source>
        <strain evidence="1">CBS 10118</strain>
    </source>
</reference>
<proteinExistence type="predicted"/>
<dbReference type="RefSeq" id="XP_019050631.1">
    <property type="nucleotide sequence ID" value="XM_019187753.1"/>
</dbReference>
<dbReference type="AlphaFoldDB" id="A0A1B9GF05"/>
<sequence>MSSSPSSSHSDRDLTPQEIAKKLEELDKKGEIKIDHDLINKLKSAPTTSYDPRLKALGKRLSGIGGEHCEDSSNNIENMLRDINNSWKNP</sequence>
<dbReference type="EMBL" id="KI894018">
    <property type="protein sequence ID" value="OCF29561.1"/>
    <property type="molecule type" value="Genomic_DNA"/>
</dbReference>
<evidence type="ECO:0000313" key="2">
    <source>
        <dbReference type="EMBL" id="WVW80397.1"/>
    </source>
</evidence>
<reference evidence="2" key="2">
    <citation type="submission" date="2013-07" db="EMBL/GenBank/DDBJ databases">
        <authorList>
            <consortium name="The Broad Institute Genome Sequencing Platform"/>
            <person name="Cuomo C."/>
            <person name="Litvintseva A."/>
            <person name="Chen Y."/>
            <person name="Heitman J."/>
            <person name="Sun S."/>
            <person name="Springer D."/>
            <person name="Dromer F."/>
            <person name="Young S.K."/>
            <person name="Zeng Q."/>
            <person name="Gargeya S."/>
            <person name="Fitzgerald M."/>
            <person name="Abouelleil A."/>
            <person name="Alvarado L."/>
            <person name="Berlin A.M."/>
            <person name="Chapman S.B."/>
            <person name="Dewar J."/>
            <person name="Goldberg J."/>
            <person name="Griggs A."/>
            <person name="Gujja S."/>
            <person name="Hansen M."/>
            <person name="Howarth C."/>
            <person name="Imamovic A."/>
            <person name="Larimer J."/>
            <person name="McCowan C."/>
            <person name="Murphy C."/>
            <person name="Pearson M."/>
            <person name="Priest M."/>
            <person name="Roberts A."/>
            <person name="Saif S."/>
            <person name="Shea T."/>
            <person name="Sykes S."/>
            <person name="Wortman J."/>
            <person name="Nusbaum C."/>
            <person name="Birren B."/>
        </authorList>
    </citation>
    <scope>NUCLEOTIDE SEQUENCE</scope>
    <source>
        <strain evidence="2">CBS 10118</strain>
    </source>
</reference>
<accession>A0A1B9GF05</accession>
<protein>
    <submittedName>
        <fullName evidence="1">Uncharacterized protein</fullName>
    </submittedName>
</protein>
<dbReference type="KEGG" id="kbi:30205468"/>